<accession>A0A2W5KQA7</accession>
<organism evidence="8 9">
    <name type="scientific">Ancylobacter novellus</name>
    <name type="common">Thiobacillus novellus</name>
    <dbReference type="NCBI Taxonomy" id="921"/>
    <lineage>
        <taxon>Bacteria</taxon>
        <taxon>Pseudomonadati</taxon>
        <taxon>Pseudomonadota</taxon>
        <taxon>Alphaproteobacteria</taxon>
        <taxon>Hyphomicrobiales</taxon>
        <taxon>Xanthobacteraceae</taxon>
        <taxon>Ancylobacter</taxon>
    </lineage>
</organism>
<dbReference type="InterPro" id="IPR003700">
    <property type="entry name" value="Pantoate_hydroxy_MeTrfase"/>
</dbReference>
<dbReference type="GO" id="GO:0000287">
    <property type="term" value="F:magnesium ion binding"/>
    <property type="evidence" value="ECO:0007669"/>
    <property type="project" value="TreeGrafter"/>
</dbReference>
<sequence>MHTYIGSSNVDPAKRKKVTIKSVHDKKRAGQKITSIGVYDAPMAAIADRVGFDFLVVGNAGPMALLGHPDPTTVKFEEQLALTRAVSRVTKYGFVVGHMPYMSYHASKEQAITSATRLVAEGGADCVKCEGNRYTAEYIAEIVRAGIPVMGHIGMQASRRTEQSGFGVKGRTADDAMKIIDDARAFIDAGVFAFIVEQVPTDVAAYLSQTFEAPMITLGGGTVNDGVYHISGDLVGYSAFPIPKNRGAFADVRPIIETALTEYRDAVVAGAYPLEDNTFRMTPEENEKFLKRAGGAKGGLASQAAE</sequence>
<evidence type="ECO:0000313" key="9">
    <source>
        <dbReference type="Proteomes" id="UP000249577"/>
    </source>
</evidence>
<dbReference type="Pfam" id="PF02548">
    <property type="entry name" value="Pantoate_transf"/>
    <property type="match status" value="1"/>
</dbReference>
<dbReference type="Gene3D" id="3.20.20.60">
    <property type="entry name" value="Phosphoenolpyruvate-binding domains"/>
    <property type="match status" value="1"/>
</dbReference>
<dbReference type="PANTHER" id="PTHR20881">
    <property type="entry name" value="3-METHYL-2-OXOBUTANOATE HYDROXYMETHYLTRANSFERASE"/>
    <property type="match status" value="1"/>
</dbReference>
<evidence type="ECO:0000256" key="4">
    <source>
        <dbReference type="ARBA" id="ARBA00022655"/>
    </source>
</evidence>
<evidence type="ECO:0000256" key="5">
    <source>
        <dbReference type="ARBA" id="ARBA00022679"/>
    </source>
</evidence>
<comment type="cofactor">
    <cofactor evidence="7">
        <name>Mg(2+)</name>
        <dbReference type="ChEBI" id="CHEBI:18420"/>
    </cofactor>
    <text evidence="7">Binds 1 Mg(2+) ion per subunit.</text>
</comment>
<keyword evidence="5" id="KW-0808">Transferase</keyword>
<reference evidence="8 9" key="1">
    <citation type="submission" date="2017-08" db="EMBL/GenBank/DDBJ databases">
        <title>Infants hospitalized years apart are colonized by the same room-sourced microbial strains.</title>
        <authorList>
            <person name="Brooks B."/>
            <person name="Olm M.R."/>
            <person name="Firek B.A."/>
            <person name="Baker R."/>
            <person name="Thomas B.C."/>
            <person name="Morowitz M.J."/>
            <person name="Banfield J.F."/>
        </authorList>
    </citation>
    <scope>NUCLEOTIDE SEQUENCE [LARGE SCALE GENOMIC DNA]</scope>
    <source>
        <strain evidence="8">S2_005_003_R2_43</strain>
    </source>
</reference>
<evidence type="ECO:0000256" key="3">
    <source>
        <dbReference type="ARBA" id="ARBA00012618"/>
    </source>
</evidence>
<dbReference type="PIRSF" id="PIRSF000388">
    <property type="entry name" value="Pantoate_hydroxy_MeTrfase"/>
    <property type="match status" value="1"/>
</dbReference>
<dbReference type="InterPro" id="IPR015813">
    <property type="entry name" value="Pyrv/PenolPyrv_kinase-like_dom"/>
</dbReference>
<dbReference type="AlphaFoldDB" id="A0A2W5KQA7"/>
<dbReference type="EC" id="2.1.2.11" evidence="3"/>
<dbReference type="EMBL" id="QFPN01000001">
    <property type="protein sequence ID" value="PZQ19276.1"/>
    <property type="molecule type" value="Genomic_DNA"/>
</dbReference>
<protein>
    <recommendedName>
        <fullName evidence="3">3-methyl-2-oxobutanoate hydroxymethyltransferase</fullName>
        <ecNumber evidence="3">2.1.2.11</ecNumber>
    </recommendedName>
</protein>
<feature type="binding site" evidence="7">
    <location>
        <position position="130"/>
    </location>
    <ligand>
        <name>Mg(2+)</name>
        <dbReference type="ChEBI" id="CHEBI:18420"/>
    </ligand>
</feature>
<evidence type="ECO:0000313" key="8">
    <source>
        <dbReference type="EMBL" id="PZQ19276.1"/>
    </source>
</evidence>
<gene>
    <name evidence="8" type="ORF">DI565_02560</name>
</gene>
<name>A0A2W5KQA7_ANCNO</name>
<dbReference type="GO" id="GO:0003864">
    <property type="term" value="F:3-methyl-2-oxobutanoate hydroxymethyltransferase activity"/>
    <property type="evidence" value="ECO:0007669"/>
    <property type="project" value="UniProtKB-EC"/>
</dbReference>
<dbReference type="GO" id="GO:0015940">
    <property type="term" value="P:pantothenate biosynthetic process"/>
    <property type="evidence" value="ECO:0007669"/>
    <property type="project" value="UniProtKB-KW"/>
</dbReference>
<comment type="subunit">
    <text evidence="2">Homodecamer; pentamer of dimers.</text>
</comment>
<dbReference type="PANTHER" id="PTHR20881:SF0">
    <property type="entry name" value="3-METHYL-2-OXOBUTANOATE HYDROXYMETHYLTRANSFERASE"/>
    <property type="match status" value="1"/>
</dbReference>
<comment type="caution">
    <text evidence="8">The sequence shown here is derived from an EMBL/GenBank/DDBJ whole genome shotgun (WGS) entry which is preliminary data.</text>
</comment>
<evidence type="ECO:0000256" key="7">
    <source>
        <dbReference type="PIRSR" id="PIRSR000388-3"/>
    </source>
</evidence>
<evidence type="ECO:0000256" key="1">
    <source>
        <dbReference type="ARBA" id="ARBA00008676"/>
    </source>
</evidence>
<proteinExistence type="inferred from homology"/>
<dbReference type="SUPFAM" id="SSF51621">
    <property type="entry name" value="Phosphoenolpyruvate/pyruvate domain"/>
    <property type="match status" value="1"/>
</dbReference>
<feature type="active site" description="Proton acceptor" evidence="6">
    <location>
        <position position="197"/>
    </location>
</feature>
<dbReference type="InterPro" id="IPR040442">
    <property type="entry name" value="Pyrv_kinase-like_dom_sf"/>
</dbReference>
<dbReference type="Proteomes" id="UP000249577">
    <property type="component" value="Unassembled WGS sequence"/>
</dbReference>
<evidence type="ECO:0000256" key="2">
    <source>
        <dbReference type="ARBA" id="ARBA00011424"/>
    </source>
</evidence>
<keyword evidence="7" id="KW-0479">Metal-binding</keyword>
<keyword evidence="4" id="KW-0566">Pantothenate biosynthesis</keyword>
<comment type="similarity">
    <text evidence="1">Belongs to the PanB family.</text>
</comment>
<evidence type="ECO:0000256" key="6">
    <source>
        <dbReference type="PIRSR" id="PIRSR000388-1"/>
    </source>
</evidence>
<keyword evidence="7" id="KW-0460">Magnesium</keyword>